<dbReference type="GO" id="GO:0008270">
    <property type="term" value="F:zinc ion binding"/>
    <property type="evidence" value="ECO:0007669"/>
    <property type="project" value="InterPro"/>
</dbReference>
<feature type="compositionally biased region" description="Pro residues" evidence="3">
    <location>
        <begin position="650"/>
        <end position="672"/>
    </location>
</feature>
<dbReference type="PANTHER" id="PTHR46910:SF38">
    <property type="entry name" value="ZN(2)-C6 FUNGAL-TYPE DOMAIN-CONTAINING PROTEIN"/>
    <property type="match status" value="1"/>
</dbReference>
<dbReference type="EMBL" id="JAWWNJ010000009">
    <property type="protein sequence ID" value="KAK7048220.1"/>
    <property type="molecule type" value="Genomic_DNA"/>
</dbReference>
<dbReference type="PANTHER" id="PTHR46910">
    <property type="entry name" value="TRANSCRIPTION FACTOR PDR1"/>
    <property type="match status" value="1"/>
</dbReference>
<evidence type="ECO:0000259" key="4">
    <source>
        <dbReference type="PROSITE" id="PS50048"/>
    </source>
</evidence>
<dbReference type="Pfam" id="PF04082">
    <property type="entry name" value="Fungal_trans"/>
    <property type="match status" value="1"/>
</dbReference>
<gene>
    <name evidence="5" type="ORF">R3P38DRAFT_2868060</name>
</gene>
<evidence type="ECO:0000313" key="6">
    <source>
        <dbReference type="Proteomes" id="UP001362999"/>
    </source>
</evidence>
<feature type="compositionally biased region" description="Polar residues" evidence="3">
    <location>
        <begin position="108"/>
        <end position="148"/>
    </location>
</feature>
<dbReference type="InterPro" id="IPR001138">
    <property type="entry name" value="Zn2Cys6_DnaBD"/>
</dbReference>
<feature type="compositionally biased region" description="Polar residues" evidence="3">
    <location>
        <begin position="699"/>
        <end position="713"/>
    </location>
</feature>
<dbReference type="Gene3D" id="4.10.240.10">
    <property type="entry name" value="Zn(2)-C6 fungal-type DNA-binding domain"/>
    <property type="match status" value="1"/>
</dbReference>
<feature type="region of interest" description="Disordered" evidence="3">
    <location>
        <begin position="108"/>
        <end position="149"/>
    </location>
</feature>
<evidence type="ECO:0000256" key="3">
    <source>
        <dbReference type="SAM" id="MobiDB-lite"/>
    </source>
</evidence>
<dbReference type="InterPro" id="IPR050987">
    <property type="entry name" value="AtrR-like"/>
</dbReference>
<dbReference type="PROSITE" id="PS50048">
    <property type="entry name" value="ZN2_CY6_FUNGAL_2"/>
    <property type="match status" value="1"/>
</dbReference>
<keyword evidence="1" id="KW-0479">Metal-binding</keyword>
<evidence type="ECO:0000256" key="1">
    <source>
        <dbReference type="ARBA" id="ARBA00022723"/>
    </source>
</evidence>
<dbReference type="AlphaFoldDB" id="A0AAW0D6I4"/>
<dbReference type="Proteomes" id="UP001362999">
    <property type="component" value="Unassembled WGS sequence"/>
</dbReference>
<feature type="region of interest" description="Disordered" evidence="3">
    <location>
        <begin position="691"/>
        <end position="713"/>
    </location>
</feature>
<dbReference type="Pfam" id="PF00172">
    <property type="entry name" value="Zn_clus"/>
    <property type="match status" value="1"/>
</dbReference>
<dbReference type="SMART" id="SM00906">
    <property type="entry name" value="Fungal_trans"/>
    <property type="match status" value="1"/>
</dbReference>
<keyword evidence="6" id="KW-1185">Reference proteome</keyword>
<dbReference type="CDD" id="cd00067">
    <property type="entry name" value="GAL4"/>
    <property type="match status" value="1"/>
</dbReference>
<dbReference type="PROSITE" id="PS00463">
    <property type="entry name" value="ZN2_CY6_FUNGAL_1"/>
    <property type="match status" value="1"/>
</dbReference>
<feature type="region of interest" description="Disordered" evidence="3">
    <location>
        <begin position="629"/>
        <end position="679"/>
    </location>
</feature>
<sequence length="775" mass="87848">MSDDEHKSGGTFYSTRNRFRFDLVPQRKPQRSCDLCRSRKVRCDGPQMPDNCCSNCIQFNALPCTYLNPYRKRGPKNLLVEELKKENATLKAKLRKLSVCSLCAQPLQTQPQGDSVGVSSTSVFNHSSPESDTATSAGDTNEPVNGQDFTADKLSSRFESFCPQTLKSRYYGAVSPFALANSAMATKDRYLGRTITTQPRRSLYWEILPWEKEVYDQRPHYIFPEKDLIDSLLRIYHICLHSILPILHFPSFVQAVEDGLHLSNPEFGGTLLSVLALSSRFSNDPRVFVDGDRGLSAGWQFAKQIRIVRNYFEPTIHEVQMYCILTIYSMSLSTPQLAWLYLGLGIRFLQQRGEHRRRPEGHQMTREDELWKRAFWCILALDRHFCAFVGRPMGLHMEEYDVDPLLEVDDEYWDEGFAQPPGKPSQISYFNSSLRLSELWADVMRKLYGSKKSKILMGWDGPDWEHRTVAELDSAVNVFLDTIPEHVRWNPDHPPEGAFFDQAATLHVSWNYVLISIHRQYIQNHSSALTAPSLSICAGAARAIIHTSDTWLRQRQRIPPTNLINPVFVSGIILVLNMLATKRAGLPVDKKKDLPLVATAMEILKFSESRLQPVGRLWELLREIWSIDGTLPNESPPPPDVRHRSAEVPTPTPAPASAPSPEPNPVQSPPQPNGESGVGEDFFTQLRQSFEQSLPDPQWSATPSFTSPSQLDSTGLSAEQFFHDPAAQNPQTLFDDELMSMWMATPTDVTNINNWDAYMGNRNSGEMNWFGEYGS</sequence>
<dbReference type="GO" id="GO:0000981">
    <property type="term" value="F:DNA-binding transcription factor activity, RNA polymerase II-specific"/>
    <property type="evidence" value="ECO:0007669"/>
    <property type="project" value="InterPro"/>
</dbReference>
<comment type="caution">
    <text evidence="5">The sequence shown here is derived from an EMBL/GenBank/DDBJ whole genome shotgun (WGS) entry which is preliminary data.</text>
</comment>
<dbReference type="InterPro" id="IPR036864">
    <property type="entry name" value="Zn2-C6_fun-type_DNA-bd_sf"/>
</dbReference>
<proteinExistence type="predicted"/>
<keyword evidence="2" id="KW-0539">Nucleus</keyword>
<evidence type="ECO:0000313" key="5">
    <source>
        <dbReference type="EMBL" id="KAK7048220.1"/>
    </source>
</evidence>
<evidence type="ECO:0000256" key="2">
    <source>
        <dbReference type="ARBA" id="ARBA00023242"/>
    </source>
</evidence>
<dbReference type="SMART" id="SM00066">
    <property type="entry name" value="GAL4"/>
    <property type="match status" value="1"/>
</dbReference>
<dbReference type="CDD" id="cd12148">
    <property type="entry name" value="fungal_TF_MHR"/>
    <property type="match status" value="1"/>
</dbReference>
<organism evidence="5 6">
    <name type="scientific">Favolaschia claudopus</name>
    <dbReference type="NCBI Taxonomy" id="2862362"/>
    <lineage>
        <taxon>Eukaryota</taxon>
        <taxon>Fungi</taxon>
        <taxon>Dikarya</taxon>
        <taxon>Basidiomycota</taxon>
        <taxon>Agaricomycotina</taxon>
        <taxon>Agaricomycetes</taxon>
        <taxon>Agaricomycetidae</taxon>
        <taxon>Agaricales</taxon>
        <taxon>Marasmiineae</taxon>
        <taxon>Mycenaceae</taxon>
        <taxon>Favolaschia</taxon>
    </lineage>
</organism>
<feature type="domain" description="Zn(2)-C6 fungal-type" evidence="4">
    <location>
        <begin position="32"/>
        <end position="66"/>
    </location>
</feature>
<dbReference type="GO" id="GO:0003677">
    <property type="term" value="F:DNA binding"/>
    <property type="evidence" value="ECO:0007669"/>
    <property type="project" value="InterPro"/>
</dbReference>
<dbReference type="GO" id="GO:0006351">
    <property type="term" value="P:DNA-templated transcription"/>
    <property type="evidence" value="ECO:0007669"/>
    <property type="project" value="InterPro"/>
</dbReference>
<dbReference type="SUPFAM" id="SSF57701">
    <property type="entry name" value="Zn2/Cys6 DNA-binding domain"/>
    <property type="match status" value="1"/>
</dbReference>
<dbReference type="InterPro" id="IPR007219">
    <property type="entry name" value="XnlR_reg_dom"/>
</dbReference>
<reference evidence="5 6" key="1">
    <citation type="journal article" date="2024" name="J Genomics">
        <title>Draft genome sequencing and assembly of Favolaschia claudopus CIRM-BRFM 2984 isolated from oak limbs.</title>
        <authorList>
            <person name="Navarro D."/>
            <person name="Drula E."/>
            <person name="Chaduli D."/>
            <person name="Cazenave R."/>
            <person name="Ahrendt S."/>
            <person name="Wang J."/>
            <person name="Lipzen A."/>
            <person name="Daum C."/>
            <person name="Barry K."/>
            <person name="Grigoriev I.V."/>
            <person name="Favel A."/>
            <person name="Rosso M.N."/>
            <person name="Martin F."/>
        </authorList>
    </citation>
    <scope>NUCLEOTIDE SEQUENCE [LARGE SCALE GENOMIC DNA]</scope>
    <source>
        <strain evidence="5 6">CIRM-BRFM 2984</strain>
    </source>
</reference>
<accession>A0AAW0D6I4</accession>
<protein>
    <submittedName>
        <fullName evidence="5">Fungal-trans domain-containing protein</fullName>
    </submittedName>
</protein>
<name>A0AAW0D6I4_9AGAR</name>